<protein>
    <submittedName>
        <fullName evidence="5">Mandelate racemase/muconate lactonizing enzyme family protein</fullName>
    </submittedName>
</protein>
<evidence type="ECO:0000256" key="1">
    <source>
        <dbReference type="ARBA" id="ARBA00022723"/>
    </source>
</evidence>
<feature type="compositionally biased region" description="Basic and acidic residues" evidence="3">
    <location>
        <begin position="391"/>
        <end position="400"/>
    </location>
</feature>
<feature type="region of interest" description="Disordered" evidence="3">
    <location>
        <begin position="378"/>
        <end position="400"/>
    </location>
</feature>
<dbReference type="GO" id="GO:0009063">
    <property type="term" value="P:amino acid catabolic process"/>
    <property type="evidence" value="ECO:0007669"/>
    <property type="project" value="InterPro"/>
</dbReference>
<dbReference type="PANTHER" id="PTHR48080">
    <property type="entry name" value="D-GALACTONATE DEHYDRATASE-RELATED"/>
    <property type="match status" value="1"/>
</dbReference>
<dbReference type="Gene3D" id="3.20.20.120">
    <property type="entry name" value="Enolase-like C-terminal domain"/>
    <property type="match status" value="1"/>
</dbReference>
<dbReference type="RefSeq" id="WP_125555235.1">
    <property type="nucleotide sequence ID" value="NZ_RBVX01000005.1"/>
</dbReference>
<dbReference type="InterPro" id="IPR013342">
    <property type="entry name" value="Mandelate_racemase_C"/>
</dbReference>
<evidence type="ECO:0000313" key="6">
    <source>
        <dbReference type="Proteomes" id="UP000275076"/>
    </source>
</evidence>
<evidence type="ECO:0000256" key="3">
    <source>
        <dbReference type="SAM" id="MobiDB-lite"/>
    </source>
</evidence>
<dbReference type="Pfam" id="PF13378">
    <property type="entry name" value="MR_MLE_C"/>
    <property type="match status" value="1"/>
</dbReference>
<reference evidence="5 6" key="1">
    <citation type="submission" date="2018-10" db="EMBL/GenBank/DDBJ databases">
        <title>Draft genome sequence of Bacillus salarius IM0101, isolated from a hypersaline soil in Inner Mongolia, China.</title>
        <authorList>
            <person name="Yamprayoonswat W."/>
            <person name="Boonvisut S."/>
            <person name="Jumpathong W."/>
            <person name="Sittihan S."/>
            <person name="Ruangsuj P."/>
            <person name="Wanthongcharoen S."/>
            <person name="Thongpramul N."/>
            <person name="Pimmason S."/>
            <person name="Yu B."/>
            <person name="Yasawong M."/>
        </authorList>
    </citation>
    <scope>NUCLEOTIDE SEQUENCE [LARGE SCALE GENOMIC DNA]</scope>
    <source>
        <strain evidence="5 6">IM0101</strain>
    </source>
</reference>
<comment type="caution">
    <text evidence="5">The sequence shown here is derived from an EMBL/GenBank/DDBJ whole genome shotgun (WGS) entry which is preliminary data.</text>
</comment>
<keyword evidence="6" id="KW-1185">Reference proteome</keyword>
<dbReference type="PANTHER" id="PTHR48080:SF2">
    <property type="entry name" value="D-GALACTONATE DEHYDRATASE"/>
    <property type="match status" value="1"/>
</dbReference>
<dbReference type="SUPFAM" id="SSF54826">
    <property type="entry name" value="Enolase N-terminal domain-like"/>
    <property type="match status" value="1"/>
</dbReference>
<dbReference type="InterPro" id="IPR034593">
    <property type="entry name" value="DgoD-like"/>
</dbReference>
<feature type="domain" description="Mandelate racemase/muconate lactonizing enzyme C-terminal" evidence="4">
    <location>
        <begin position="138"/>
        <end position="245"/>
    </location>
</feature>
<dbReference type="SMART" id="SM00922">
    <property type="entry name" value="MR_MLE"/>
    <property type="match status" value="1"/>
</dbReference>
<proteinExistence type="predicted"/>
<dbReference type="EMBL" id="RBVX01000005">
    <property type="protein sequence ID" value="RSL33967.1"/>
    <property type="molecule type" value="Genomic_DNA"/>
</dbReference>
<dbReference type="InterPro" id="IPR036849">
    <property type="entry name" value="Enolase-like_C_sf"/>
</dbReference>
<gene>
    <name evidence="5" type="ORF">D7Z54_07575</name>
</gene>
<evidence type="ECO:0000259" key="4">
    <source>
        <dbReference type="SMART" id="SM00922"/>
    </source>
</evidence>
<evidence type="ECO:0000256" key="2">
    <source>
        <dbReference type="ARBA" id="ARBA00023239"/>
    </source>
</evidence>
<accession>A0A3R9REY9</accession>
<dbReference type="InterPro" id="IPR029017">
    <property type="entry name" value="Enolase-like_N"/>
</dbReference>
<dbReference type="Gene3D" id="3.30.390.10">
    <property type="entry name" value="Enolase-like, N-terminal domain"/>
    <property type="match status" value="1"/>
</dbReference>
<dbReference type="GO" id="GO:0016829">
    <property type="term" value="F:lyase activity"/>
    <property type="evidence" value="ECO:0007669"/>
    <property type="project" value="UniProtKB-KW"/>
</dbReference>
<organism evidence="5 6">
    <name type="scientific">Salibacterium salarium</name>
    <dbReference type="NCBI Taxonomy" id="284579"/>
    <lineage>
        <taxon>Bacteria</taxon>
        <taxon>Bacillati</taxon>
        <taxon>Bacillota</taxon>
        <taxon>Bacilli</taxon>
        <taxon>Bacillales</taxon>
        <taxon>Bacillaceae</taxon>
    </lineage>
</organism>
<dbReference type="SFLD" id="SFLDG00179">
    <property type="entry name" value="mandelate_racemase"/>
    <property type="match status" value="1"/>
</dbReference>
<dbReference type="Pfam" id="PF02746">
    <property type="entry name" value="MR_MLE_N"/>
    <property type="match status" value="1"/>
</dbReference>
<dbReference type="Proteomes" id="UP000275076">
    <property type="component" value="Unassembled WGS sequence"/>
</dbReference>
<evidence type="ECO:0000313" key="5">
    <source>
        <dbReference type="EMBL" id="RSL33967.1"/>
    </source>
</evidence>
<dbReference type="PROSITE" id="PS00908">
    <property type="entry name" value="MR_MLE_1"/>
    <property type="match status" value="1"/>
</dbReference>
<name>A0A3R9REY9_9BACI</name>
<dbReference type="CDD" id="cd03316">
    <property type="entry name" value="MR_like"/>
    <property type="match status" value="1"/>
</dbReference>
<keyword evidence="2" id="KW-0456">Lyase</keyword>
<keyword evidence="1" id="KW-0479">Metal-binding</keyword>
<dbReference type="InterPro" id="IPR029065">
    <property type="entry name" value="Enolase_C-like"/>
</dbReference>
<dbReference type="InterPro" id="IPR018110">
    <property type="entry name" value="Mandel_Rmase/mucon_lact_enz_CS"/>
</dbReference>
<dbReference type="AlphaFoldDB" id="A0A3R9REY9"/>
<dbReference type="OrthoDB" id="9775391at2"/>
<sequence>MKITAIETIQLPEHPQLLWVHIFTDEGVTGLGETFPRPSSAKRIIHDVFASMLIEKNPLDKEVIFEDLFQAIHYHGYGGAEMRALSAIDIALWDIFGKVTEQPIYRLLGGESRKEIPVYNTCVGHGAYKDREMFLENPGDLAESLLNEGIKAMKIWPFDELSVPTRGQSITTEALRKGRAVIHEIRERVGDDIDIALEGHACWNLPSAIKIAQSLEEYNLMWLEDMVKADHPKALSQLRKATTTPICGSERLFTRFQYLSLIEHQAVDIVMPDITWTGGFTETKRIADLASVHQLPIAPHNCGGPIMNLANAHLCINIPNLFISEVVRAFYHTYFENIVTQPIQVKNGFMQIPEGVGLGAELKPNVLKRNDIEKERSERGIGGDHWAAGDPWKDNLGDRF</sequence>
<dbReference type="SFLD" id="SFLDS00001">
    <property type="entry name" value="Enolase"/>
    <property type="match status" value="1"/>
</dbReference>
<dbReference type="GO" id="GO:0046872">
    <property type="term" value="F:metal ion binding"/>
    <property type="evidence" value="ECO:0007669"/>
    <property type="project" value="UniProtKB-KW"/>
</dbReference>
<dbReference type="SUPFAM" id="SSF51604">
    <property type="entry name" value="Enolase C-terminal domain-like"/>
    <property type="match status" value="1"/>
</dbReference>
<dbReference type="InterPro" id="IPR013341">
    <property type="entry name" value="Mandelate_racemase_N_dom"/>
</dbReference>